<dbReference type="KEGG" id="bxy:BXY_40740"/>
<evidence type="ECO:0000313" key="2">
    <source>
        <dbReference type="Proteomes" id="UP000008795"/>
    </source>
</evidence>
<dbReference type="Proteomes" id="UP000008795">
    <property type="component" value="Chromosome"/>
</dbReference>
<reference evidence="1 2" key="1">
    <citation type="submission" date="2010-03" db="EMBL/GenBank/DDBJ databases">
        <title>The genome sequence of Bacteriodes xylanisolvens XB1A.</title>
        <authorList>
            <consortium name="metaHIT consortium -- http://www.metahit.eu/"/>
            <person name="Pajon A."/>
            <person name="Turner K."/>
            <person name="Parkhill J."/>
            <person name="Bernalier A."/>
        </authorList>
    </citation>
    <scope>NUCLEOTIDE SEQUENCE [LARGE SCALE GENOMIC DNA]</scope>
    <source>
        <strain evidence="1 2">XB1A</strain>
    </source>
</reference>
<gene>
    <name evidence="1" type="ORF">BXY_40740</name>
</gene>
<proteinExistence type="predicted"/>
<dbReference type="AlphaFoldDB" id="D6D3J3"/>
<dbReference type="eggNOG" id="ENOG5032QDK">
    <property type="taxonomic scope" value="Bacteria"/>
</dbReference>
<protein>
    <submittedName>
        <fullName evidence="1">Uncharacterized protein</fullName>
    </submittedName>
</protein>
<sequence>MKMSNQPKTAMKCPLLQLAVSSVLQFRVIENGKILQNCKDCRLQITFRFAGIKKR</sequence>
<dbReference type="EMBL" id="FP929033">
    <property type="protein sequence ID" value="CBK68995.1"/>
    <property type="molecule type" value="Genomic_DNA"/>
</dbReference>
<dbReference type="HOGENOM" id="CLU_3022255_0_0_10"/>
<organism evidence="1 2">
    <name type="scientific">Bacteroides xylanisolvens XB1A</name>
    <dbReference type="NCBI Taxonomy" id="657309"/>
    <lineage>
        <taxon>Bacteria</taxon>
        <taxon>Pseudomonadati</taxon>
        <taxon>Bacteroidota</taxon>
        <taxon>Bacteroidia</taxon>
        <taxon>Bacteroidales</taxon>
        <taxon>Bacteroidaceae</taxon>
        <taxon>Bacteroides</taxon>
    </lineage>
</organism>
<name>D6D3J3_9BACE</name>
<accession>D6D3J3</accession>
<evidence type="ECO:0000313" key="1">
    <source>
        <dbReference type="EMBL" id="CBK68995.1"/>
    </source>
</evidence>
<reference evidence="1 2" key="2">
    <citation type="submission" date="2010-03" db="EMBL/GenBank/DDBJ databases">
        <authorList>
            <person name="Pajon A."/>
        </authorList>
    </citation>
    <scope>NUCLEOTIDE SEQUENCE [LARGE SCALE GENOMIC DNA]</scope>
    <source>
        <strain evidence="1 2">XB1A</strain>
    </source>
</reference>